<keyword evidence="6" id="KW-1185">Reference proteome</keyword>
<comment type="subcellular location">
    <subcellularLocation>
        <location evidence="1">Nucleus</location>
    </subcellularLocation>
</comment>
<dbReference type="InterPro" id="IPR005172">
    <property type="entry name" value="CRC"/>
</dbReference>
<dbReference type="Proteomes" id="UP000183832">
    <property type="component" value="Unassembled WGS sequence"/>
</dbReference>
<dbReference type="PANTHER" id="PTHR12446">
    <property type="entry name" value="TESMIN/TSO1-RELATED"/>
    <property type="match status" value="1"/>
</dbReference>
<proteinExistence type="inferred from homology"/>
<dbReference type="AlphaFoldDB" id="A0A1J1J8A7"/>
<dbReference type="Pfam" id="PF03638">
    <property type="entry name" value="TCR"/>
    <property type="match status" value="2"/>
</dbReference>
<evidence type="ECO:0000256" key="2">
    <source>
        <dbReference type="ARBA" id="ARBA00007267"/>
    </source>
</evidence>
<sequence>MASTQRIVTKTDDGRYVIINPDGRSVPLKLANSQKETSEPKKYIVKSSSGQVIVASQGGVKTEKPSTSSSIVGTASSITIGKKAQPSSNVIKITSPTSPTGKNVQVVRVLNSGASSSGTQKVIQVPRSNAPRILNQSIGTSDVKEEQSQRPVTVVRKVISDSEDSPPVKKTKYITLTTSQINQIEGATIMGGGKSKRIVMLPSNYREQLEKISTRPTQATSGQTTFKIVQETRSPPLEIDPVNQFSVGRKSKRPCNCTKSQCLKFYCDCFAAGEYCSGCNCKDCLNEHDSEERERAVKMCMERNPFAFKSKEATEEQQRLHQRGCNCKRSGCLKNYCECYEAKISCSANCRCLGCKNVDDVDEKMEMELQYLKQCGKRGQFNEEIYEKNLAALKKVTDLNEIVKKPYNFMTQDVIEATVQCMIAQAEECEKINVTKKQGEKMILEEFSRCLQEIIEFSAKNID</sequence>
<dbReference type="PANTHER" id="PTHR12446:SF34">
    <property type="entry name" value="PROTEIN LIN-54 HOMOLOG"/>
    <property type="match status" value="1"/>
</dbReference>
<organism evidence="5 6">
    <name type="scientific">Clunio marinus</name>
    <dbReference type="NCBI Taxonomy" id="568069"/>
    <lineage>
        <taxon>Eukaryota</taxon>
        <taxon>Metazoa</taxon>
        <taxon>Ecdysozoa</taxon>
        <taxon>Arthropoda</taxon>
        <taxon>Hexapoda</taxon>
        <taxon>Insecta</taxon>
        <taxon>Pterygota</taxon>
        <taxon>Neoptera</taxon>
        <taxon>Endopterygota</taxon>
        <taxon>Diptera</taxon>
        <taxon>Nematocera</taxon>
        <taxon>Chironomoidea</taxon>
        <taxon>Chironomidae</taxon>
        <taxon>Clunio</taxon>
    </lineage>
</organism>
<dbReference type="InterPro" id="IPR028307">
    <property type="entry name" value="Lin-54_fam"/>
</dbReference>
<feature type="domain" description="CRC" evidence="4">
    <location>
        <begin position="251"/>
        <end position="360"/>
    </location>
</feature>
<keyword evidence="3" id="KW-0539">Nucleus</keyword>
<dbReference type="STRING" id="568069.A0A1J1J8A7"/>
<dbReference type="InterPro" id="IPR033467">
    <property type="entry name" value="Tesmin/TSO1-like_CXC"/>
</dbReference>
<dbReference type="SMART" id="SM01114">
    <property type="entry name" value="CXC"/>
    <property type="match status" value="2"/>
</dbReference>
<dbReference type="GO" id="GO:0006355">
    <property type="term" value="P:regulation of DNA-templated transcription"/>
    <property type="evidence" value="ECO:0007669"/>
    <property type="project" value="TreeGrafter"/>
</dbReference>
<evidence type="ECO:0000313" key="6">
    <source>
        <dbReference type="Proteomes" id="UP000183832"/>
    </source>
</evidence>
<reference evidence="5 6" key="1">
    <citation type="submission" date="2015-04" db="EMBL/GenBank/DDBJ databases">
        <authorList>
            <person name="Syromyatnikov M.Y."/>
            <person name="Popov V.N."/>
        </authorList>
    </citation>
    <scope>NUCLEOTIDE SEQUENCE [LARGE SCALE GENOMIC DNA]</scope>
</reference>
<accession>A0A1J1J8A7</accession>
<evidence type="ECO:0000256" key="3">
    <source>
        <dbReference type="ARBA" id="ARBA00023242"/>
    </source>
</evidence>
<name>A0A1J1J8A7_9DIPT</name>
<gene>
    <name evidence="5" type="ORF">CLUMA_CG020663</name>
</gene>
<evidence type="ECO:0000256" key="1">
    <source>
        <dbReference type="ARBA" id="ARBA00004123"/>
    </source>
</evidence>
<dbReference type="GO" id="GO:0005634">
    <property type="term" value="C:nucleus"/>
    <property type="evidence" value="ECO:0007669"/>
    <property type="project" value="UniProtKB-SubCell"/>
</dbReference>
<evidence type="ECO:0000259" key="4">
    <source>
        <dbReference type="PROSITE" id="PS51634"/>
    </source>
</evidence>
<dbReference type="PROSITE" id="PS51634">
    <property type="entry name" value="CRC"/>
    <property type="match status" value="1"/>
</dbReference>
<evidence type="ECO:0000313" key="5">
    <source>
        <dbReference type="EMBL" id="CRL07710.1"/>
    </source>
</evidence>
<comment type="similarity">
    <text evidence="2">Belongs to the lin-54 family.</text>
</comment>
<dbReference type="EMBL" id="CVRI01000073">
    <property type="protein sequence ID" value="CRL07710.1"/>
    <property type="molecule type" value="Genomic_DNA"/>
</dbReference>
<protein>
    <submittedName>
        <fullName evidence="5">CLUMA_CG020663, isoform A</fullName>
    </submittedName>
</protein>